<evidence type="ECO:0000313" key="3">
    <source>
        <dbReference type="EMBL" id="MBB2186587.1"/>
    </source>
</evidence>
<dbReference type="PRINTS" id="PR01590">
    <property type="entry name" value="HTHFIS"/>
</dbReference>
<reference evidence="3 6" key="2">
    <citation type="submission" date="2020-04" db="EMBL/GenBank/DDBJ databases">
        <title>Description of novel Gluconacetobacter.</title>
        <authorList>
            <person name="Sombolestani A."/>
        </authorList>
    </citation>
    <scope>NUCLEOTIDE SEQUENCE [LARGE SCALE GENOMIC DNA]</scope>
    <source>
        <strain evidence="3 6">LMG 1382</strain>
    </source>
</reference>
<protein>
    <submittedName>
        <fullName evidence="4">GAF domain-containing protein</fullName>
    </submittedName>
</protein>
<accession>A0A370G3C4</accession>
<dbReference type="SUPFAM" id="SSF55781">
    <property type="entry name" value="GAF domain-like"/>
    <property type="match status" value="1"/>
</dbReference>
<keyword evidence="5" id="KW-1185">Reference proteome</keyword>
<dbReference type="Pfam" id="PF02954">
    <property type="entry name" value="HTH_8"/>
    <property type="match status" value="1"/>
</dbReference>
<evidence type="ECO:0000313" key="5">
    <source>
        <dbReference type="Proteomes" id="UP000254958"/>
    </source>
</evidence>
<organism evidence="4 5">
    <name type="scientific">Gluconacetobacter liquefaciens</name>
    <name type="common">Acetobacter liquefaciens</name>
    <dbReference type="NCBI Taxonomy" id="89584"/>
    <lineage>
        <taxon>Bacteria</taxon>
        <taxon>Pseudomonadati</taxon>
        <taxon>Pseudomonadota</taxon>
        <taxon>Alphaproteobacteria</taxon>
        <taxon>Acetobacterales</taxon>
        <taxon>Acetobacteraceae</taxon>
        <taxon>Gluconacetobacter</taxon>
    </lineage>
</organism>
<dbReference type="Proteomes" id="UP000254958">
    <property type="component" value="Unassembled WGS sequence"/>
</dbReference>
<sequence length="333" mass="35506">MMSSASPAKHASKIQASIAADNAARSGVVASWRRCIARHGLDPNMQSRRSILTESELRLSEERSGPLLSHVMQPLSHLSTTLAPYCMWVGYAAPDGVILAMRARDGDTAHVAQWGLARGVDWSEAVEGTNGIGTCLVEETPLIINSDEHFFSRDAVMTCVVAPIFDHQGRIGGAFNVSLYGPDMAREIRRIVASLVGFAARQVESEHFHAMFPTCRIISLGMSGRSGNALLAVDSDDVVRAATRGARAMLKLSDAHLQAGICASDLLEDKEDGLPSAERAAIRRALVRSGGNVSAAGRTLGLSRATINRKLKFHGLNGGNLSSDTDADKLPPG</sequence>
<dbReference type="RefSeq" id="WP_114727258.1">
    <property type="nucleotide sequence ID" value="NZ_BJMI01000003.1"/>
</dbReference>
<dbReference type="InterPro" id="IPR009057">
    <property type="entry name" value="Homeodomain-like_sf"/>
</dbReference>
<dbReference type="Proteomes" id="UP000562982">
    <property type="component" value="Unassembled WGS sequence"/>
</dbReference>
<dbReference type="InterPro" id="IPR003018">
    <property type="entry name" value="GAF"/>
</dbReference>
<dbReference type="Gene3D" id="3.30.450.40">
    <property type="match status" value="1"/>
</dbReference>
<gene>
    <name evidence="4" type="ORF">C7453_104199</name>
    <name evidence="3" type="ORF">HLH32_09335</name>
</gene>
<dbReference type="InterPro" id="IPR002197">
    <property type="entry name" value="HTH_Fis"/>
</dbReference>
<feature type="domain" description="GAF" evidence="1">
    <location>
        <begin position="97"/>
        <end position="200"/>
    </location>
</feature>
<dbReference type="EMBL" id="QQAW01000004">
    <property type="protein sequence ID" value="RDI38255.1"/>
    <property type="molecule type" value="Genomic_DNA"/>
</dbReference>
<dbReference type="SUPFAM" id="SSF46689">
    <property type="entry name" value="Homeodomain-like"/>
    <property type="match status" value="1"/>
</dbReference>
<dbReference type="EMBL" id="JABEQI010000004">
    <property type="protein sequence ID" value="MBB2186587.1"/>
    <property type="molecule type" value="Genomic_DNA"/>
</dbReference>
<feature type="domain" description="DNA binding HTH" evidence="2">
    <location>
        <begin position="275"/>
        <end position="312"/>
    </location>
</feature>
<dbReference type="Pfam" id="PF01590">
    <property type="entry name" value="GAF"/>
    <property type="match status" value="1"/>
</dbReference>
<evidence type="ECO:0000313" key="4">
    <source>
        <dbReference type="EMBL" id="RDI38255.1"/>
    </source>
</evidence>
<dbReference type="InterPro" id="IPR029016">
    <property type="entry name" value="GAF-like_dom_sf"/>
</dbReference>
<name>A0A370G3C4_GLULI</name>
<reference evidence="4 5" key="1">
    <citation type="submission" date="2018-07" db="EMBL/GenBank/DDBJ databases">
        <title>Genomic Encyclopedia of Type Strains, Phase IV (KMG-IV): sequencing the most valuable type-strain genomes for metagenomic binning, comparative biology and taxonomic classification.</title>
        <authorList>
            <person name="Goeker M."/>
        </authorList>
    </citation>
    <scope>NUCLEOTIDE SEQUENCE [LARGE SCALE GENOMIC DNA]</scope>
    <source>
        <strain evidence="4 5">DSM 5603</strain>
    </source>
</reference>
<comment type="caution">
    <text evidence="4">The sequence shown here is derived from an EMBL/GenBank/DDBJ whole genome shotgun (WGS) entry which is preliminary data.</text>
</comment>
<evidence type="ECO:0000313" key="6">
    <source>
        <dbReference type="Proteomes" id="UP000562982"/>
    </source>
</evidence>
<dbReference type="AlphaFoldDB" id="A0A370G3C4"/>
<evidence type="ECO:0000259" key="1">
    <source>
        <dbReference type="Pfam" id="PF01590"/>
    </source>
</evidence>
<dbReference type="Gene3D" id="1.10.10.60">
    <property type="entry name" value="Homeodomain-like"/>
    <property type="match status" value="1"/>
</dbReference>
<proteinExistence type="predicted"/>
<dbReference type="OrthoDB" id="9805953at2"/>
<evidence type="ECO:0000259" key="2">
    <source>
        <dbReference type="Pfam" id="PF02954"/>
    </source>
</evidence>
<dbReference type="GO" id="GO:0043565">
    <property type="term" value="F:sequence-specific DNA binding"/>
    <property type="evidence" value="ECO:0007669"/>
    <property type="project" value="InterPro"/>
</dbReference>